<sequence length="267" mass="28548">MKTVILTAIALSAVLTCSCTSSPEQSADNNTVIGISCAVTDNNSRIGRKYSEAVIKAGGTPFLLPVTEDTAALSRMLDCIDALILTGGEDLNPAIYGEAPHPELGTVDTLRDGYDLYLVRTAASRGIPVLGICRGEQLINIAFGGTLYQDIPTQKPSETDHYQSFTNLRPIHSIHPVEGTWLADIAGTGAYMVNSTHHQSAKDIAPGFRVAAWSPADSIVEAIECIDGRPIWGVQFHPEGLTAGGDTTALNIFRFIVSKGREHRSGR</sequence>
<dbReference type="GO" id="GO:0033969">
    <property type="term" value="F:gamma-glutamyl-gamma-aminobutyrate hydrolase activity"/>
    <property type="evidence" value="ECO:0007669"/>
    <property type="project" value="TreeGrafter"/>
</dbReference>
<keyword evidence="1" id="KW-0732">Signal</keyword>
<keyword evidence="2" id="KW-0378">Hydrolase</keyword>
<feature type="chain" id="PRO_5038430387" evidence="1">
    <location>
        <begin position="27"/>
        <end position="267"/>
    </location>
</feature>
<reference evidence="2" key="2">
    <citation type="journal article" date="2021" name="PeerJ">
        <title>Extensive microbial diversity within the chicken gut microbiome revealed by metagenomics and culture.</title>
        <authorList>
            <person name="Gilroy R."/>
            <person name="Ravi A."/>
            <person name="Getino M."/>
            <person name="Pursley I."/>
            <person name="Horton D.L."/>
            <person name="Alikhan N.F."/>
            <person name="Baker D."/>
            <person name="Gharbi K."/>
            <person name="Hall N."/>
            <person name="Watson M."/>
            <person name="Adriaenssens E.M."/>
            <person name="Foster-Nyarko E."/>
            <person name="Jarju S."/>
            <person name="Secka A."/>
            <person name="Antonio M."/>
            <person name="Oren A."/>
            <person name="Chaudhuri R.R."/>
            <person name="La Ragione R."/>
            <person name="Hildebrand F."/>
            <person name="Pallen M.J."/>
        </authorList>
    </citation>
    <scope>NUCLEOTIDE SEQUENCE</scope>
    <source>
        <strain evidence="2">ChiHjej13B12-12457</strain>
    </source>
</reference>
<dbReference type="AlphaFoldDB" id="A0A9D1J6H3"/>
<dbReference type="EMBL" id="DVHI01000048">
    <property type="protein sequence ID" value="HIR62647.1"/>
    <property type="molecule type" value="Genomic_DNA"/>
</dbReference>
<dbReference type="GO" id="GO:0005829">
    <property type="term" value="C:cytosol"/>
    <property type="evidence" value="ECO:0007669"/>
    <property type="project" value="TreeGrafter"/>
</dbReference>
<reference evidence="2" key="1">
    <citation type="submission" date="2020-10" db="EMBL/GenBank/DDBJ databases">
        <authorList>
            <person name="Gilroy R."/>
        </authorList>
    </citation>
    <scope>NUCLEOTIDE SEQUENCE</scope>
    <source>
        <strain evidence="2">ChiHjej13B12-12457</strain>
    </source>
</reference>
<protein>
    <submittedName>
        <fullName evidence="2">Gamma-glutamyl-gamma-aminobutyrate hydrolase family protein</fullName>
    </submittedName>
</protein>
<dbReference type="PROSITE" id="PS51257">
    <property type="entry name" value="PROKAR_LIPOPROTEIN"/>
    <property type="match status" value="1"/>
</dbReference>
<dbReference type="InterPro" id="IPR029062">
    <property type="entry name" value="Class_I_gatase-like"/>
</dbReference>
<dbReference type="Proteomes" id="UP000886744">
    <property type="component" value="Unassembled WGS sequence"/>
</dbReference>
<feature type="signal peptide" evidence="1">
    <location>
        <begin position="1"/>
        <end position="26"/>
    </location>
</feature>
<dbReference type="InterPro" id="IPR044668">
    <property type="entry name" value="PuuD-like"/>
</dbReference>
<name>A0A9D1J6H3_9BACT</name>
<comment type="caution">
    <text evidence="2">The sequence shown here is derived from an EMBL/GenBank/DDBJ whole genome shotgun (WGS) entry which is preliminary data.</text>
</comment>
<accession>A0A9D1J6H3</accession>
<dbReference type="SUPFAM" id="SSF52317">
    <property type="entry name" value="Class I glutamine amidotransferase-like"/>
    <property type="match status" value="1"/>
</dbReference>
<evidence type="ECO:0000313" key="3">
    <source>
        <dbReference type="Proteomes" id="UP000886744"/>
    </source>
</evidence>
<dbReference type="Pfam" id="PF07722">
    <property type="entry name" value="Peptidase_C26"/>
    <property type="match status" value="1"/>
</dbReference>
<dbReference type="PANTHER" id="PTHR43235">
    <property type="entry name" value="GLUTAMINE AMIDOTRANSFERASE PB2B2.05-RELATED"/>
    <property type="match status" value="1"/>
</dbReference>
<dbReference type="PROSITE" id="PS51273">
    <property type="entry name" value="GATASE_TYPE_1"/>
    <property type="match status" value="1"/>
</dbReference>
<gene>
    <name evidence="2" type="ORF">IAC94_03875</name>
</gene>
<dbReference type="InterPro" id="IPR011697">
    <property type="entry name" value="Peptidase_C26"/>
</dbReference>
<dbReference type="PANTHER" id="PTHR43235:SF1">
    <property type="entry name" value="GLUTAMINE AMIDOTRANSFERASE PB2B2.05-RELATED"/>
    <property type="match status" value="1"/>
</dbReference>
<organism evidence="2 3">
    <name type="scientific">Candidatus Coprenecus avistercoris</name>
    <dbReference type="NCBI Taxonomy" id="2840730"/>
    <lineage>
        <taxon>Bacteria</taxon>
        <taxon>Pseudomonadati</taxon>
        <taxon>Bacteroidota</taxon>
        <taxon>Bacteroidia</taxon>
        <taxon>Bacteroidales</taxon>
        <taxon>Rikenellaceae</taxon>
        <taxon>Rikenellaceae incertae sedis</taxon>
        <taxon>Candidatus Coprenecus</taxon>
    </lineage>
</organism>
<evidence type="ECO:0000313" key="2">
    <source>
        <dbReference type="EMBL" id="HIR62647.1"/>
    </source>
</evidence>
<dbReference type="Gene3D" id="3.40.50.880">
    <property type="match status" value="1"/>
</dbReference>
<dbReference type="GO" id="GO:0006598">
    <property type="term" value="P:polyamine catabolic process"/>
    <property type="evidence" value="ECO:0007669"/>
    <property type="project" value="TreeGrafter"/>
</dbReference>
<proteinExistence type="predicted"/>
<dbReference type="CDD" id="cd01745">
    <property type="entry name" value="GATase1_2"/>
    <property type="match status" value="1"/>
</dbReference>
<evidence type="ECO:0000256" key="1">
    <source>
        <dbReference type="SAM" id="SignalP"/>
    </source>
</evidence>